<dbReference type="EMBL" id="JBHTOF010000030">
    <property type="protein sequence ID" value="MFD1465313.1"/>
    <property type="molecule type" value="Genomic_DNA"/>
</dbReference>
<comment type="caution">
    <text evidence="6">The sequence shown here is derived from an EMBL/GenBank/DDBJ whole genome shotgun (WGS) entry which is preliminary data.</text>
</comment>
<dbReference type="RefSeq" id="WP_125578276.1">
    <property type="nucleotide sequence ID" value="NZ_JBHTOF010000030.1"/>
</dbReference>
<dbReference type="InterPro" id="IPR009061">
    <property type="entry name" value="DNA-bd_dom_put_sf"/>
</dbReference>
<dbReference type="PROSITE" id="PS50937">
    <property type="entry name" value="HTH_MERR_2"/>
    <property type="match status" value="1"/>
</dbReference>
<dbReference type="Pfam" id="PF13411">
    <property type="entry name" value="MerR_1"/>
    <property type="match status" value="1"/>
</dbReference>
<keyword evidence="2" id="KW-0805">Transcription regulation</keyword>
<dbReference type="PANTHER" id="PTHR30204:SF69">
    <property type="entry name" value="MERR-FAMILY TRANSCRIPTIONAL REGULATOR"/>
    <property type="match status" value="1"/>
</dbReference>
<accession>A0ABW4DN97</accession>
<keyword evidence="3" id="KW-0238">DNA-binding</keyword>
<evidence type="ECO:0000313" key="6">
    <source>
        <dbReference type="EMBL" id="MFD1465313.1"/>
    </source>
</evidence>
<dbReference type="PRINTS" id="PR00040">
    <property type="entry name" value="HTHMERR"/>
</dbReference>
<evidence type="ECO:0000313" key="7">
    <source>
        <dbReference type="Proteomes" id="UP001597244"/>
    </source>
</evidence>
<proteinExistence type="predicted"/>
<keyword evidence="7" id="KW-1185">Reference proteome</keyword>
<dbReference type="CDD" id="cd01109">
    <property type="entry name" value="HTH_YyaN"/>
    <property type="match status" value="1"/>
</dbReference>
<dbReference type="SMART" id="SM00422">
    <property type="entry name" value="HTH_MERR"/>
    <property type="match status" value="1"/>
</dbReference>
<evidence type="ECO:0000256" key="4">
    <source>
        <dbReference type="ARBA" id="ARBA00023163"/>
    </source>
</evidence>
<gene>
    <name evidence="6" type="ORF">ACFQ4L_04305</name>
</gene>
<dbReference type="PANTHER" id="PTHR30204">
    <property type="entry name" value="REDOX-CYCLING DRUG-SENSING TRANSCRIPTIONAL ACTIVATOR SOXR"/>
    <property type="match status" value="1"/>
</dbReference>
<evidence type="ECO:0000256" key="3">
    <source>
        <dbReference type="ARBA" id="ARBA00023125"/>
    </source>
</evidence>
<dbReference type="SUPFAM" id="SSF46955">
    <property type="entry name" value="Putative DNA-binding domain"/>
    <property type="match status" value="1"/>
</dbReference>
<evidence type="ECO:0000256" key="2">
    <source>
        <dbReference type="ARBA" id="ARBA00023015"/>
    </source>
</evidence>
<name>A0ABW4DN97_9LACO</name>
<dbReference type="Gene3D" id="1.10.1660.10">
    <property type="match status" value="1"/>
</dbReference>
<sequence length="164" mass="19074">MTYSIGEVAERMGTNTSTLRYYDKKGLLPFVDRDAAGRREFKDNDFNFLEVINCLKKSGVSIKDIGKFINLCLQGDDTLQERYDYLDQEESVLEDKVREMQSQLDFLRFKKWYYKTSVEAGTEDIHFTPGTKFVDPTTHAQYQNKLAATKNIRELIDLDSNDNQ</sequence>
<protein>
    <submittedName>
        <fullName evidence="6">MerR family transcriptional regulator</fullName>
    </submittedName>
</protein>
<dbReference type="Proteomes" id="UP001597244">
    <property type="component" value="Unassembled WGS sequence"/>
</dbReference>
<dbReference type="InterPro" id="IPR047057">
    <property type="entry name" value="MerR_fam"/>
</dbReference>
<dbReference type="InterPro" id="IPR000551">
    <property type="entry name" value="MerR-type_HTH_dom"/>
</dbReference>
<keyword evidence="1" id="KW-0678">Repressor</keyword>
<keyword evidence="4" id="KW-0804">Transcription</keyword>
<feature type="domain" description="HTH merR-type" evidence="5">
    <location>
        <begin position="2"/>
        <end position="71"/>
    </location>
</feature>
<evidence type="ECO:0000256" key="1">
    <source>
        <dbReference type="ARBA" id="ARBA00022491"/>
    </source>
</evidence>
<reference evidence="7" key="1">
    <citation type="journal article" date="2019" name="Int. J. Syst. Evol. Microbiol.">
        <title>The Global Catalogue of Microorganisms (GCM) 10K type strain sequencing project: providing services to taxonomists for standard genome sequencing and annotation.</title>
        <authorList>
            <consortium name="The Broad Institute Genomics Platform"/>
            <consortium name="The Broad Institute Genome Sequencing Center for Infectious Disease"/>
            <person name="Wu L."/>
            <person name="Ma J."/>
        </authorList>
    </citation>
    <scope>NUCLEOTIDE SEQUENCE [LARGE SCALE GENOMIC DNA]</scope>
    <source>
        <strain evidence="7">CCM 8951</strain>
    </source>
</reference>
<organism evidence="6 7">
    <name type="scientific">Lapidilactobacillus mulanensis</name>
    <dbReference type="NCBI Taxonomy" id="2485999"/>
    <lineage>
        <taxon>Bacteria</taxon>
        <taxon>Bacillati</taxon>
        <taxon>Bacillota</taxon>
        <taxon>Bacilli</taxon>
        <taxon>Lactobacillales</taxon>
        <taxon>Lactobacillaceae</taxon>
        <taxon>Lapidilactobacillus</taxon>
    </lineage>
</organism>
<evidence type="ECO:0000259" key="5">
    <source>
        <dbReference type="PROSITE" id="PS50937"/>
    </source>
</evidence>